<protein>
    <recommendedName>
        <fullName evidence="3">Transposase</fullName>
    </recommendedName>
</protein>
<name>A0ABN8F200_9BACT</name>
<reference evidence="1" key="1">
    <citation type="submission" date="2021-12" db="EMBL/GenBank/DDBJ databases">
        <authorList>
            <person name="Rodrigo-Torres L."/>
            <person name="Arahal R. D."/>
            <person name="Lucena T."/>
        </authorList>
    </citation>
    <scope>NUCLEOTIDE SEQUENCE</scope>
    <source>
        <strain evidence="1">CECT 8858</strain>
    </source>
</reference>
<evidence type="ECO:0008006" key="3">
    <source>
        <dbReference type="Google" id="ProtNLM"/>
    </source>
</evidence>
<keyword evidence="2" id="KW-1185">Reference proteome</keyword>
<dbReference type="Proteomes" id="UP000837932">
    <property type="component" value="Unassembled WGS sequence"/>
</dbReference>
<sequence>MCKALQLFKLAKKVHNKRLHVALQSFSSKIKIILTKKNTIFGTVERIKSD</sequence>
<evidence type="ECO:0000313" key="2">
    <source>
        <dbReference type="Proteomes" id="UP000837932"/>
    </source>
</evidence>
<evidence type="ECO:0000313" key="1">
    <source>
        <dbReference type="EMBL" id="CAH0997558.1"/>
    </source>
</evidence>
<accession>A0ABN8F200</accession>
<gene>
    <name evidence="1" type="ORF">EMA8858_03692</name>
</gene>
<proteinExistence type="predicted"/>
<dbReference type="EMBL" id="CAKLPY010000004">
    <property type="protein sequence ID" value="CAH0997558.1"/>
    <property type="molecule type" value="Genomic_DNA"/>
</dbReference>
<comment type="caution">
    <text evidence="1">The sequence shown here is derived from an EMBL/GenBank/DDBJ whole genome shotgun (WGS) entry which is preliminary data.</text>
</comment>
<organism evidence="1 2">
    <name type="scientific">Emticicia aquatica</name>
    <dbReference type="NCBI Taxonomy" id="1681835"/>
    <lineage>
        <taxon>Bacteria</taxon>
        <taxon>Pseudomonadati</taxon>
        <taxon>Bacteroidota</taxon>
        <taxon>Cytophagia</taxon>
        <taxon>Cytophagales</taxon>
        <taxon>Leadbetterellaceae</taxon>
        <taxon>Emticicia</taxon>
    </lineage>
</organism>